<keyword evidence="2" id="KW-1185">Reference proteome</keyword>
<dbReference type="EMBL" id="FQUY01000022">
    <property type="protein sequence ID" value="SHF40177.1"/>
    <property type="molecule type" value="Genomic_DNA"/>
</dbReference>
<gene>
    <name evidence="1" type="ORF">SAMN02745133_02542</name>
</gene>
<evidence type="ECO:0000313" key="2">
    <source>
        <dbReference type="Proteomes" id="UP000184148"/>
    </source>
</evidence>
<dbReference type="AlphaFoldDB" id="A0A1M5BCZ4"/>
<evidence type="ECO:0000313" key="1">
    <source>
        <dbReference type="EMBL" id="SHF40177.1"/>
    </source>
</evidence>
<protein>
    <submittedName>
        <fullName evidence="1">Uncharacterized protein</fullName>
    </submittedName>
</protein>
<sequence>MKKNYLQKKEKIPVCYIFSRLKPPVKRVAYFRRSGKRKR</sequence>
<proteinExistence type="predicted"/>
<accession>A0A1M5BCZ4</accession>
<organism evidence="1 2">
    <name type="scientific">Desulforamulus putei DSM 12395</name>
    <dbReference type="NCBI Taxonomy" id="1121429"/>
    <lineage>
        <taxon>Bacteria</taxon>
        <taxon>Bacillati</taxon>
        <taxon>Bacillota</taxon>
        <taxon>Clostridia</taxon>
        <taxon>Eubacteriales</taxon>
        <taxon>Peptococcaceae</taxon>
        <taxon>Desulforamulus</taxon>
    </lineage>
</organism>
<name>A0A1M5BCZ4_9FIRM</name>
<dbReference type="Proteomes" id="UP000184148">
    <property type="component" value="Unassembled WGS sequence"/>
</dbReference>
<reference evidence="2" key="1">
    <citation type="submission" date="2016-11" db="EMBL/GenBank/DDBJ databases">
        <authorList>
            <person name="Varghese N."/>
            <person name="Submissions S."/>
        </authorList>
    </citation>
    <scope>NUCLEOTIDE SEQUENCE [LARGE SCALE GENOMIC DNA]</scope>
    <source>
        <strain evidence="2">DSM 12395</strain>
    </source>
</reference>